<reference evidence="1 2" key="1">
    <citation type="submission" date="2018-08" db="EMBL/GenBank/DDBJ databases">
        <title>A genome reference for cultivated species of the human gut microbiota.</title>
        <authorList>
            <person name="Zou Y."/>
            <person name="Xue W."/>
            <person name="Luo G."/>
        </authorList>
    </citation>
    <scope>NUCLEOTIDE SEQUENCE [LARGE SCALE GENOMIC DNA]</scope>
    <source>
        <strain evidence="1 2">OM06-4</strain>
    </source>
</reference>
<proteinExistence type="predicted"/>
<evidence type="ECO:0000313" key="1">
    <source>
        <dbReference type="EMBL" id="RGD84392.1"/>
    </source>
</evidence>
<accession>A0A3E3EC54</accession>
<dbReference type="AlphaFoldDB" id="A0A3E3EC54"/>
<dbReference type="RefSeq" id="WP_117581724.1">
    <property type="nucleotide sequence ID" value="NZ_QUSL01000017.1"/>
</dbReference>
<comment type="caution">
    <text evidence="1">The sequence shown here is derived from an EMBL/GenBank/DDBJ whole genome shotgun (WGS) entry which is preliminary data.</text>
</comment>
<gene>
    <name evidence="1" type="ORF">DXB93_11185</name>
</gene>
<dbReference type="Pfam" id="PF08761">
    <property type="entry name" value="dUTPase_2"/>
    <property type="match status" value="1"/>
</dbReference>
<evidence type="ECO:0000313" key="2">
    <source>
        <dbReference type="Proteomes" id="UP000261032"/>
    </source>
</evidence>
<sequence length="154" mass="17697">MNEINKIYQAHMSHKLKLVVDPNHAVLNKDKVEAKVLAFLCELGKVGEEAKVFSFWDNSSANNKEILNYYTDALHMLMSIGFELHVDKLKNYQEINNSNNIANQLIKVYQSALKVNETYSFEAFQNCIDDYFTLGFKIGLDFDTILANYSSQKD</sequence>
<dbReference type="SUPFAM" id="SSF101386">
    <property type="entry name" value="all-alpha NTP pyrophosphatases"/>
    <property type="match status" value="1"/>
</dbReference>
<dbReference type="Gene3D" id="1.10.4010.10">
    <property type="entry name" value="Type II deoxyuridine triphosphatase"/>
    <property type="match status" value="1"/>
</dbReference>
<dbReference type="EMBL" id="QUSL01000017">
    <property type="protein sequence ID" value="RGD84392.1"/>
    <property type="molecule type" value="Genomic_DNA"/>
</dbReference>
<organism evidence="1 2">
    <name type="scientific">Thomasclavelia ramosa</name>
    <dbReference type="NCBI Taxonomy" id="1547"/>
    <lineage>
        <taxon>Bacteria</taxon>
        <taxon>Bacillati</taxon>
        <taxon>Bacillota</taxon>
        <taxon>Erysipelotrichia</taxon>
        <taxon>Erysipelotrichales</taxon>
        <taxon>Coprobacillaceae</taxon>
        <taxon>Thomasclavelia</taxon>
    </lineage>
</organism>
<dbReference type="InterPro" id="IPR014871">
    <property type="entry name" value="dUTPase/dCTP_pyrophosphatase"/>
</dbReference>
<dbReference type="Proteomes" id="UP000261032">
    <property type="component" value="Unassembled WGS sequence"/>
</dbReference>
<protein>
    <recommendedName>
        <fullName evidence="3">dUTPase</fullName>
    </recommendedName>
</protein>
<evidence type="ECO:0008006" key="3">
    <source>
        <dbReference type="Google" id="ProtNLM"/>
    </source>
</evidence>
<name>A0A3E3EC54_9FIRM</name>